<dbReference type="RefSeq" id="WP_188173546.1">
    <property type="nucleotide sequence ID" value="NZ_JACVVD010000002.1"/>
</dbReference>
<keyword evidence="2" id="KW-1185">Reference proteome</keyword>
<sequence>MAGRVSLADYPRMAGETTDDGRFQRALTSIGSSGTLYVPSGIYTVQSSIAPNVSSISNVARSGGLTIVGDNMYSSVIQYTGSEYCFDFTLNQNEVDALWMVNIQIDTTTGGGVKLPQGGQLYFDGFFQNGCASGKWGIYMDGKFQSGYGVYMVEITRSRFWRDASLGGYQGQALYIYDYHTISVSQTFISQTKFNGSIVVIVDGKNCSFRDVAIEGGNPSTTQQTMLEFRGFNSNITLENLYLEGNWNTGIYFDPDGAAKNVNIYGLYAWCYNRKESIALIPGKNDNINIEGLVYKCDSIESSVNVIINDEFNRVRIMDFTNDSWHQNQRKRPMKQKSFQLITDNSLDTVVTKRDKIELAYGQNINTEFWLPTPGTYVVSITVTRNDLNHGSMAYYLVTYDDKVYDFADVQKIGNTVKKGDAPFIPNFNVAVNSQGRVFVNGSGPSPQIWYLYYGYYMLAQTTY</sequence>
<dbReference type="InterPro" id="IPR011050">
    <property type="entry name" value="Pectin_lyase_fold/virulence"/>
</dbReference>
<gene>
    <name evidence="1" type="ORF">ICC18_06505</name>
</gene>
<dbReference type="SUPFAM" id="SSF51126">
    <property type="entry name" value="Pectin lyase-like"/>
    <property type="match status" value="1"/>
</dbReference>
<accession>A0A926KL16</accession>
<dbReference type="EMBL" id="JACVVD010000002">
    <property type="protein sequence ID" value="MBD0379757.1"/>
    <property type="molecule type" value="Genomic_DNA"/>
</dbReference>
<evidence type="ECO:0000313" key="1">
    <source>
        <dbReference type="EMBL" id="MBD0379757.1"/>
    </source>
</evidence>
<protein>
    <recommendedName>
        <fullName evidence="3">Pectate lyase superfamily protein domain-containing protein</fullName>
    </recommendedName>
</protein>
<evidence type="ECO:0008006" key="3">
    <source>
        <dbReference type="Google" id="ProtNLM"/>
    </source>
</evidence>
<evidence type="ECO:0000313" key="2">
    <source>
        <dbReference type="Proteomes" id="UP000650466"/>
    </source>
</evidence>
<dbReference type="AlphaFoldDB" id="A0A926KL16"/>
<dbReference type="InterPro" id="IPR012334">
    <property type="entry name" value="Pectin_lyas_fold"/>
</dbReference>
<organism evidence="1 2">
    <name type="scientific">Paenibacillus sedimenti</name>
    <dbReference type="NCBI Taxonomy" id="2770274"/>
    <lineage>
        <taxon>Bacteria</taxon>
        <taxon>Bacillati</taxon>
        <taxon>Bacillota</taxon>
        <taxon>Bacilli</taxon>
        <taxon>Bacillales</taxon>
        <taxon>Paenibacillaceae</taxon>
        <taxon>Paenibacillus</taxon>
    </lineage>
</organism>
<comment type="caution">
    <text evidence="1">The sequence shown here is derived from an EMBL/GenBank/DDBJ whole genome shotgun (WGS) entry which is preliminary data.</text>
</comment>
<dbReference type="Proteomes" id="UP000650466">
    <property type="component" value="Unassembled WGS sequence"/>
</dbReference>
<dbReference type="Gene3D" id="2.160.20.10">
    <property type="entry name" value="Single-stranded right-handed beta-helix, Pectin lyase-like"/>
    <property type="match status" value="1"/>
</dbReference>
<reference evidence="1" key="1">
    <citation type="submission" date="2020-09" db="EMBL/GenBank/DDBJ databases">
        <title>Draft Genome Sequence of Paenibacillus sp. WST5.</title>
        <authorList>
            <person name="Bao Z."/>
        </authorList>
    </citation>
    <scope>NUCLEOTIDE SEQUENCE</scope>
    <source>
        <strain evidence="1">WST5</strain>
    </source>
</reference>
<name>A0A926KL16_9BACL</name>
<proteinExistence type="predicted"/>